<reference evidence="2 3" key="1">
    <citation type="submission" date="2016-10" db="EMBL/GenBank/DDBJ databases">
        <title>Draft genome sequence of Coniochaeta ligniaria NRRL30616, a lignocellulolytic fungus for bioabatement of inhibitors in plant biomass hydrolysates.</title>
        <authorList>
            <consortium name="DOE Joint Genome Institute"/>
            <person name="Jimenez D.J."/>
            <person name="Hector R.E."/>
            <person name="Riley R."/>
            <person name="Sun H."/>
            <person name="Grigoriev I.V."/>
            <person name="Van Elsas J.D."/>
            <person name="Nichols N.N."/>
        </authorList>
    </citation>
    <scope>NUCLEOTIDE SEQUENCE [LARGE SCALE GENOMIC DNA]</scope>
    <source>
        <strain evidence="2 3">NRRL 30616</strain>
    </source>
</reference>
<organism evidence="2 3">
    <name type="scientific">Coniochaeta ligniaria NRRL 30616</name>
    <dbReference type="NCBI Taxonomy" id="1408157"/>
    <lineage>
        <taxon>Eukaryota</taxon>
        <taxon>Fungi</taxon>
        <taxon>Dikarya</taxon>
        <taxon>Ascomycota</taxon>
        <taxon>Pezizomycotina</taxon>
        <taxon>Sordariomycetes</taxon>
        <taxon>Sordariomycetidae</taxon>
        <taxon>Coniochaetales</taxon>
        <taxon>Coniochaetaceae</taxon>
        <taxon>Coniochaeta</taxon>
    </lineage>
</organism>
<accession>A0A1J7IFE4</accession>
<dbReference type="EMBL" id="KV875101">
    <property type="protein sequence ID" value="OIW25995.1"/>
    <property type="molecule type" value="Genomic_DNA"/>
</dbReference>
<protein>
    <submittedName>
        <fullName evidence="2">Uncharacterized protein</fullName>
    </submittedName>
</protein>
<sequence length="263" mass="26857">MTCDGGSARFCGGAWALSLWSADGKVAQVAGPQHQFTLPQPAPGSPDVTVHPGGIMFTVVPVTTALEIWPPPVPSAVSSLSSAGPSTMTTNSTQGLLTMSSGYIQGLGSQVKTMMSAALPEEHMAAEPEISGVNHVVRGIKTHVSDEVQSIGQDMVEVAAKLYSGPTSFAEPSRTGRTTHRPTAHGGFTGSAHQFATPTPPADSGFAGPTTGPATAPDLAVAAQSPTERGLLSIPAGGAPTPTAMLRYRGLIGRYRGGMPFIA</sequence>
<evidence type="ECO:0000313" key="3">
    <source>
        <dbReference type="Proteomes" id="UP000182658"/>
    </source>
</evidence>
<dbReference type="OrthoDB" id="2019572at2759"/>
<dbReference type="STRING" id="1408157.A0A1J7IFE4"/>
<evidence type="ECO:0000313" key="2">
    <source>
        <dbReference type="EMBL" id="OIW25995.1"/>
    </source>
</evidence>
<name>A0A1J7IFE4_9PEZI</name>
<feature type="region of interest" description="Disordered" evidence="1">
    <location>
        <begin position="166"/>
        <end position="217"/>
    </location>
</feature>
<evidence type="ECO:0000256" key="1">
    <source>
        <dbReference type="SAM" id="MobiDB-lite"/>
    </source>
</evidence>
<proteinExistence type="predicted"/>
<dbReference type="InParanoid" id="A0A1J7IFE4"/>
<dbReference type="Proteomes" id="UP000182658">
    <property type="component" value="Unassembled WGS sequence"/>
</dbReference>
<gene>
    <name evidence="2" type="ORF">CONLIGDRAFT_684534</name>
</gene>
<dbReference type="AlphaFoldDB" id="A0A1J7IFE4"/>
<keyword evidence="3" id="KW-1185">Reference proteome</keyword>